<dbReference type="RefSeq" id="WP_166387719.1">
    <property type="nucleotide sequence ID" value="NZ_BAAATT010000010.1"/>
</dbReference>
<accession>A0A8J3LBQ5</accession>
<reference evidence="1" key="1">
    <citation type="submission" date="2021-01" db="EMBL/GenBank/DDBJ databases">
        <title>Whole genome shotgun sequence of Catellatospora methionotrophica NBRC 14553.</title>
        <authorList>
            <person name="Komaki H."/>
            <person name="Tamura T."/>
        </authorList>
    </citation>
    <scope>NUCLEOTIDE SEQUENCE</scope>
    <source>
        <strain evidence="1">NBRC 14553</strain>
    </source>
</reference>
<dbReference type="Proteomes" id="UP000660339">
    <property type="component" value="Unassembled WGS sequence"/>
</dbReference>
<sequence length="158" mass="17944">MTSHYEEPIHEHEICFVDGELVISEELLARIEQAPPIRCACGLEPTPDDRDLWRVWVLREEVTHQMHGSGHLPVVSLPVGVPSYVCGTCTELMTTGQLRPLARRLLKPLPSPLPLARLRPGAYDQTVTELVLWLMKIREKSDVFTGDEWLARTLGEQR</sequence>
<protein>
    <submittedName>
        <fullName evidence="1">Uncharacterized protein</fullName>
    </submittedName>
</protein>
<proteinExistence type="predicted"/>
<keyword evidence="2" id="KW-1185">Reference proteome</keyword>
<organism evidence="1 2">
    <name type="scientific">Catellatospora methionotrophica</name>
    <dbReference type="NCBI Taxonomy" id="121620"/>
    <lineage>
        <taxon>Bacteria</taxon>
        <taxon>Bacillati</taxon>
        <taxon>Actinomycetota</taxon>
        <taxon>Actinomycetes</taxon>
        <taxon>Micromonosporales</taxon>
        <taxon>Micromonosporaceae</taxon>
        <taxon>Catellatospora</taxon>
    </lineage>
</organism>
<dbReference type="AlphaFoldDB" id="A0A8J3LBQ5"/>
<evidence type="ECO:0000313" key="1">
    <source>
        <dbReference type="EMBL" id="GIG16177.1"/>
    </source>
</evidence>
<name>A0A8J3LBQ5_9ACTN</name>
<comment type="caution">
    <text evidence="1">The sequence shown here is derived from an EMBL/GenBank/DDBJ whole genome shotgun (WGS) entry which is preliminary data.</text>
</comment>
<evidence type="ECO:0000313" key="2">
    <source>
        <dbReference type="Proteomes" id="UP000660339"/>
    </source>
</evidence>
<gene>
    <name evidence="1" type="ORF">Cme02nite_45090</name>
</gene>
<dbReference type="EMBL" id="BONJ01000026">
    <property type="protein sequence ID" value="GIG16177.1"/>
    <property type="molecule type" value="Genomic_DNA"/>
</dbReference>